<dbReference type="InterPro" id="IPR041694">
    <property type="entry name" value="ADH_N_2"/>
</dbReference>
<dbReference type="SUPFAM" id="SSF50978">
    <property type="entry name" value="WD40 repeat-like"/>
    <property type="match status" value="1"/>
</dbReference>
<evidence type="ECO:0000256" key="3">
    <source>
        <dbReference type="SAM" id="MobiDB-lite"/>
    </source>
</evidence>
<organism evidence="6 7">
    <name type="scientific">Brassica napus</name>
    <name type="common">Rape</name>
    <dbReference type="NCBI Taxonomy" id="3708"/>
    <lineage>
        <taxon>Eukaryota</taxon>
        <taxon>Viridiplantae</taxon>
        <taxon>Streptophyta</taxon>
        <taxon>Embryophyta</taxon>
        <taxon>Tracheophyta</taxon>
        <taxon>Spermatophyta</taxon>
        <taxon>Magnoliopsida</taxon>
        <taxon>eudicotyledons</taxon>
        <taxon>Gunneridae</taxon>
        <taxon>Pentapetalae</taxon>
        <taxon>rosids</taxon>
        <taxon>malvids</taxon>
        <taxon>Brassicales</taxon>
        <taxon>Brassicaceae</taxon>
        <taxon>Brassiceae</taxon>
        <taxon>Brassica</taxon>
    </lineage>
</organism>
<dbReference type="InterPro" id="IPR003888">
    <property type="entry name" value="FYrich_N"/>
</dbReference>
<keyword evidence="7" id="KW-1185">Reference proteome</keyword>
<reference evidence="6 7" key="1">
    <citation type="submission" date="2021-05" db="EMBL/GenBank/DDBJ databases">
        <title>Genome Assembly of Synthetic Allotetraploid Brassica napus Reveals Homoeologous Exchanges between Subgenomes.</title>
        <authorList>
            <person name="Davis J.T."/>
        </authorList>
    </citation>
    <scope>NUCLEOTIDE SEQUENCE [LARGE SCALE GENOMIC DNA]</scope>
    <source>
        <strain evidence="7">cv. Da-Ae</strain>
        <tissue evidence="6">Seedling</tissue>
    </source>
</reference>
<dbReference type="InterPro" id="IPR040092">
    <property type="entry name" value="TBRG1"/>
</dbReference>
<dbReference type="InterPro" id="IPR015943">
    <property type="entry name" value="WD40/YVTN_repeat-like_dom_sf"/>
</dbReference>
<proteinExistence type="predicted"/>
<evidence type="ECO:0000256" key="1">
    <source>
        <dbReference type="ARBA" id="ARBA00004123"/>
    </source>
</evidence>
<feature type="compositionally biased region" description="Polar residues" evidence="3">
    <location>
        <begin position="1079"/>
        <end position="1099"/>
    </location>
</feature>
<dbReference type="SUPFAM" id="SSF51735">
    <property type="entry name" value="NAD(P)-binding Rossmann-fold domains"/>
    <property type="match status" value="1"/>
</dbReference>
<evidence type="ECO:0000313" key="6">
    <source>
        <dbReference type="EMBL" id="KAH0878520.1"/>
    </source>
</evidence>
<gene>
    <name evidence="6" type="ORF">HID58_065914</name>
</gene>
<dbReference type="InterPro" id="IPR036322">
    <property type="entry name" value="WD40_repeat_dom_sf"/>
</dbReference>
<feature type="compositionally biased region" description="Low complexity" evidence="3">
    <location>
        <begin position="1043"/>
        <end position="1053"/>
    </location>
</feature>
<dbReference type="Pfam" id="PF00107">
    <property type="entry name" value="ADH_zinc_N"/>
    <property type="match status" value="1"/>
</dbReference>
<feature type="domain" description="Alcohol dehydrogenase-like C-terminal" evidence="4">
    <location>
        <begin position="173"/>
        <end position="306"/>
    </location>
</feature>
<dbReference type="EMBL" id="JAGKQM010000015">
    <property type="protein sequence ID" value="KAH0878520.1"/>
    <property type="molecule type" value="Genomic_DNA"/>
</dbReference>
<feature type="region of interest" description="Disordered" evidence="3">
    <location>
        <begin position="985"/>
        <end position="1102"/>
    </location>
</feature>
<dbReference type="Gene3D" id="3.30.160.360">
    <property type="match status" value="1"/>
</dbReference>
<dbReference type="Gene3D" id="3.90.180.10">
    <property type="entry name" value="Medium-chain alcohol dehydrogenases, catalytic domain"/>
    <property type="match status" value="1"/>
</dbReference>
<dbReference type="CDD" id="cd08295">
    <property type="entry name" value="double_bond_reductase_like"/>
    <property type="match status" value="1"/>
</dbReference>
<dbReference type="Pfam" id="PF05965">
    <property type="entry name" value="FYRC"/>
    <property type="match status" value="1"/>
</dbReference>
<dbReference type="InterPro" id="IPR036291">
    <property type="entry name" value="NAD(P)-bd_dom_sf"/>
</dbReference>
<dbReference type="PANTHER" id="PTHR22715">
    <property type="entry name" value="TRANSFORMING GROWTH FACTOR BETA REGULATED GENE 1"/>
    <property type="match status" value="1"/>
</dbReference>
<feature type="compositionally biased region" description="Basic and acidic residues" evidence="3">
    <location>
        <begin position="985"/>
        <end position="999"/>
    </location>
</feature>
<dbReference type="InterPro" id="IPR011032">
    <property type="entry name" value="GroES-like_sf"/>
</dbReference>
<evidence type="ECO:0000313" key="7">
    <source>
        <dbReference type="Proteomes" id="UP000824890"/>
    </source>
</evidence>
<dbReference type="Proteomes" id="UP000824890">
    <property type="component" value="Unassembled WGS sequence"/>
</dbReference>
<comment type="caution">
    <text evidence="6">The sequence shown here is derived from an EMBL/GenBank/DDBJ whole genome shotgun (WGS) entry which is preliminary data.</text>
</comment>
<dbReference type="InterPro" id="IPR013149">
    <property type="entry name" value="ADH-like_C"/>
</dbReference>
<evidence type="ECO:0008006" key="8">
    <source>
        <dbReference type="Google" id="ProtNLM"/>
    </source>
</evidence>
<evidence type="ECO:0000259" key="5">
    <source>
        <dbReference type="Pfam" id="PF16884"/>
    </source>
</evidence>
<protein>
    <recommendedName>
        <fullName evidence="8">Enoyl reductase (ER) domain-containing protein</fullName>
    </recommendedName>
</protein>
<dbReference type="Gene3D" id="2.130.10.10">
    <property type="entry name" value="YVTN repeat-like/Quinoprotein amine dehydrogenase"/>
    <property type="match status" value="1"/>
</dbReference>
<keyword evidence="2" id="KW-0539">Nucleus</keyword>
<comment type="subcellular location">
    <subcellularLocation>
        <location evidence="1">Nucleus</location>
    </subcellularLocation>
</comment>
<dbReference type="PROSITE" id="PS51542">
    <property type="entry name" value="FYRN"/>
    <property type="match status" value="1"/>
</dbReference>
<sequence length="1661" mass="182521">MANTEPATVTNKQIIFSGYVSGFPKESDLKVTTTTIDLRIPERSTSVLVKNLYLSCDPYMRISMGKPEPLSSSLVPPFNTGEPIIGLGVSKVIDSGHPDYKKGDLLWGVVGWEEYSVITLFPYSHFKIHHTDVPLSYYTGLLGMPGMTAYAGFYEICSPKRGETVFVSAASGAVGQLVGQFAKLVGCYVVGSAGSKEKVDLLKTKFGFDDAFNYKEENDLNIALKRYFPEGIDIYFENVGGKMLDAVLINMKLNGRIAVCGMISQYNLVDPEGVHNLTTILYKRIKVQGFAVSDFYDKYSKFLDFVLPYIRQGKITYVEDITEGLESGPSALLGIFHGKNVGKQLFVVARDFILSMASPSAVSEDRKSDDIEIVSVGALYSGSWDKKYWSSSRGKDRFPYPVGYKAVRAHNGSTYYMEIEEGAKGPLFLIRHLDESWTGQTPDIAWGKFQKTGLSNLKVWHGKRFTCKMNGVEFFGFKNPLVQRLLRELVNNSHGMVESNSSNRVSQIRVDDERPVKCENPDLLCYLDMPVARKKRSRKAEIGHQNSVVKQGHKKTRFQDSWSGGEILNSATVSICSTKEEVEIVGLQGALPEQLYSCHATNENSSLPIENSPEVKEVVPIQETNQIADSWKTKPLSNISEELHGLQAKENKPNDDTFLNGSQDMTSSNLCAPDTLEFVQDNPISSALATDDNTSCEQKEELTLADIVVNEGHSAGPYTEDLTDQEIAKSMISFLLPRAIPLLKKASVKKPPKTDVSETLSARLNHSDNSKTSQLDDASGTVVSLSIRTCTGDDENRQVVALDSVQDFTSDVPIAPDSFDESHLDVPGSGHIISSSSKEAYPADLPKKPIDEEQFVIENASLSVPALDTVEIIKPFSHDVPFAPDSFDESRLDVLGSGHIISSSKEAYPADLPKKPIDEEQFVIENASLSVPALDTVEIIKPSSHNVRTILEENNLGGCVKKSMLIPQCTSPTNKIITKESVELRAGQTEHHSENKEAKSTSCSTEGNGLVVGTTPTEVSSVRKETHKVYSRKRVSTNQLRGNKNSSSESKNSCRNTGDGDSISKMSPIKTQRLLEPQPTLSTNSVSDRTNPQGDGSSHVTEHYQGPELMKVNNNQFTSVFCNEASVIPQDIRPARGFGNASTSPPSFPASKVENVQGHIVEALGIQVSEPPSTKSQYKEHTSEKSISSVPEISASSSLKVNRDIKINNEMEKTVELLGCYFHPMPVSSVSLQSVGNEIYIWVLSFATEDRVRTLFMYKISAKAPTKGFPSVVGHTPIILPSEDGKSGGNVNSVSFLLVSFVNLHDCYHILFLLSRCLIVVACLQKTLERSYFHVTPDGEHLIFTGNIKTSYCRKREIDCSCLTCTSAYFEENAVRIVEVKTGYVSLVTKLQAVDSVQCVVVCDPDYLVAVVKGGNLIVWAMNSSWRGPTEEFVIANPCTPSCIVELKKIPKCPHLIIGHNGIGEFTVWDISTRSLVSRFVSPSNMIFEFIPTSLFAWHPLHSHSTMEDHIDMILAATKLWFSKGINNKTLVPAEVKDTAIWLLVSTDPDPDVKCDTVERPGRCWRLALLVRNQVILGSPMDPRADVAGTVSGHGVTGTIDGLVYMWDMSTGSKLGSLHDFKGQGVACISSDDWGNICVASEDGQLLVYCHTTKDTQSQGG</sequence>
<evidence type="ECO:0000256" key="2">
    <source>
        <dbReference type="ARBA" id="ARBA00023242"/>
    </source>
</evidence>
<name>A0ABQ7ZE80_BRANA</name>
<accession>A0ABQ7ZE80</accession>
<dbReference type="Gene3D" id="3.40.50.720">
    <property type="entry name" value="NAD(P)-binding Rossmann-like Domain"/>
    <property type="match status" value="1"/>
</dbReference>
<feature type="domain" description="Oxidoreductase N-terminal" evidence="5">
    <location>
        <begin position="12"/>
        <end position="118"/>
    </location>
</feature>
<dbReference type="PANTHER" id="PTHR22715:SF1">
    <property type="entry name" value="DNA BINDING PROTEIN"/>
    <property type="match status" value="1"/>
</dbReference>
<feature type="region of interest" description="Disordered" evidence="3">
    <location>
        <begin position="747"/>
        <end position="778"/>
    </location>
</feature>
<dbReference type="Pfam" id="PF16884">
    <property type="entry name" value="ADH_N_2"/>
    <property type="match status" value="1"/>
</dbReference>
<dbReference type="InterPro" id="IPR003889">
    <property type="entry name" value="FYrich_C"/>
</dbReference>
<evidence type="ECO:0000259" key="4">
    <source>
        <dbReference type="Pfam" id="PF00107"/>
    </source>
</evidence>
<dbReference type="SUPFAM" id="SSF50129">
    <property type="entry name" value="GroES-like"/>
    <property type="match status" value="1"/>
</dbReference>
<dbReference type="PROSITE" id="PS51543">
    <property type="entry name" value="FYRC"/>
    <property type="match status" value="1"/>
</dbReference>